<feature type="transmembrane region" description="Helical" evidence="2">
    <location>
        <begin position="391"/>
        <end position="410"/>
    </location>
</feature>
<evidence type="ECO:0000256" key="2">
    <source>
        <dbReference type="SAM" id="Phobius"/>
    </source>
</evidence>
<keyword evidence="2" id="KW-0472">Membrane</keyword>
<protein>
    <submittedName>
        <fullName evidence="3">Uncharacterized protein</fullName>
    </submittedName>
</protein>
<dbReference type="EMBL" id="AWSE01000005">
    <property type="protein sequence ID" value="ERH25892.1"/>
    <property type="molecule type" value="Genomic_DNA"/>
</dbReference>
<gene>
    <name evidence="3" type="ORF">HMPREF1979_00079</name>
</gene>
<keyword evidence="2" id="KW-1133">Transmembrane helix</keyword>
<keyword evidence="2" id="KW-0812">Transmembrane</keyword>
<feature type="transmembrane region" description="Helical" evidence="2">
    <location>
        <begin position="291"/>
        <end position="313"/>
    </location>
</feature>
<evidence type="ECO:0000313" key="3">
    <source>
        <dbReference type="EMBL" id="ERH25892.1"/>
    </source>
</evidence>
<feature type="transmembrane region" description="Helical" evidence="2">
    <location>
        <begin position="173"/>
        <end position="195"/>
    </location>
</feature>
<dbReference type="Proteomes" id="UP000016536">
    <property type="component" value="Unassembled WGS sequence"/>
</dbReference>
<comment type="caution">
    <text evidence="3">The sequence shown here is derived from an EMBL/GenBank/DDBJ whole genome shotgun (WGS) entry which is preliminary data.</text>
</comment>
<feature type="transmembrane region" description="Helical" evidence="2">
    <location>
        <begin position="207"/>
        <end position="227"/>
    </location>
</feature>
<dbReference type="AlphaFoldDB" id="U1S5I7"/>
<dbReference type="HOGENOM" id="CLU_559779_0_0_11"/>
<accession>U1S5I7</accession>
<reference evidence="3 4" key="1">
    <citation type="submission" date="2013-08" db="EMBL/GenBank/DDBJ databases">
        <authorList>
            <person name="Weinstock G."/>
            <person name="Sodergren E."/>
            <person name="Wylie T."/>
            <person name="Fulton L."/>
            <person name="Fulton R."/>
            <person name="Fronick C."/>
            <person name="O'Laughlin M."/>
            <person name="Godfrey J."/>
            <person name="Miner T."/>
            <person name="Herter B."/>
            <person name="Appelbaum E."/>
            <person name="Cordes M."/>
            <person name="Lek S."/>
            <person name="Wollam A."/>
            <person name="Pepin K.H."/>
            <person name="Palsikar V.B."/>
            <person name="Mitreva M."/>
            <person name="Wilson R.K."/>
        </authorList>
    </citation>
    <scope>NUCLEOTIDE SEQUENCE [LARGE SCALE GENOMIC DNA]</scope>
    <source>
        <strain evidence="3 4">F0542</strain>
    </source>
</reference>
<organism evidence="3 4">
    <name type="scientific">Actinomyces johnsonii F0542</name>
    <dbReference type="NCBI Taxonomy" id="1321818"/>
    <lineage>
        <taxon>Bacteria</taxon>
        <taxon>Bacillati</taxon>
        <taxon>Actinomycetota</taxon>
        <taxon>Actinomycetes</taxon>
        <taxon>Actinomycetales</taxon>
        <taxon>Actinomycetaceae</taxon>
        <taxon>Actinomyces</taxon>
    </lineage>
</organism>
<feature type="transmembrane region" description="Helical" evidence="2">
    <location>
        <begin position="119"/>
        <end position="140"/>
    </location>
</feature>
<feature type="region of interest" description="Disordered" evidence="1">
    <location>
        <begin position="19"/>
        <end position="50"/>
    </location>
</feature>
<name>U1S5I7_9ACTO</name>
<feature type="transmembrane region" description="Helical" evidence="2">
    <location>
        <begin position="73"/>
        <end position="99"/>
    </location>
</feature>
<evidence type="ECO:0000256" key="1">
    <source>
        <dbReference type="SAM" id="MobiDB-lite"/>
    </source>
</evidence>
<dbReference type="PATRIC" id="fig|1321818.3.peg.60"/>
<feature type="transmembrane region" description="Helical" evidence="2">
    <location>
        <begin position="325"/>
        <end position="346"/>
    </location>
</feature>
<sequence>MLVETWRFRSPDRYAGAMGKRRRKKYQVKKRNRRPRQDSRVSNGAESKEEVEGLVSSRTYRSRERVRSSNPGILRTFIGVVMCSLLCLLVTGVILKLWLKVPYKDVVPRVFGGLDDAAHNQGATGSFAILAGIATIALTLRGMSWRSRDLPPDPSLHRAWLQKILEDSTRESWAFGLLVLLSGLYGAVVVSYGFLAGYAGWPGVSRILLIFLSVMYAVVATLPAFVAKSEIGTIKGYVEALVILANLGEWRYFNFSDGVLGSRKGGLMKSTISWRVLRALRTEDIKRKWYYVVRFSGVWGTAVVFIILVLIAFVKSGFVGAGIEFGVILYMILACMLPEVMLVWMVGVRCQIISMGKSDVDAVVKAGYIIFLSILIWGIQLYVMPGPLFEGVVAVLFLWWCVRAILAFSVKPERRRWWPSRLWECLDSAVGLRCVMGVWADQTLQTTRNQVISYSDINLPVINELAVAASLVVPEECIVNRSRDDGSIESINLRKYLSEVVEVTLPSAPSHDGSS</sequence>
<feature type="compositionally biased region" description="Basic residues" evidence="1">
    <location>
        <begin position="19"/>
        <end position="34"/>
    </location>
</feature>
<evidence type="ECO:0000313" key="4">
    <source>
        <dbReference type="Proteomes" id="UP000016536"/>
    </source>
</evidence>
<proteinExistence type="predicted"/>
<keyword evidence="4" id="KW-1185">Reference proteome</keyword>
<feature type="transmembrane region" description="Helical" evidence="2">
    <location>
        <begin position="366"/>
        <end position="385"/>
    </location>
</feature>